<evidence type="ECO:0000256" key="1">
    <source>
        <dbReference type="SAM" id="MobiDB-lite"/>
    </source>
</evidence>
<feature type="region of interest" description="Disordered" evidence="1">
    <location>
        <begin position="1"/>
        <end position="33"/>
    </location>
</feature>
<feature type="region of interest" description="Disordered" evidence="1">
    <location>
        <begin position="53"/>
        <end position="118"/>
    </location>
</feature>
<dbReference type="AlphaFoldDB" id="A0A9P4UEC9"/>
<feature type="compositionally biased region" description="Low complexity" evidence="1">
    <location>
        <begin position="312"/>
        <end position="328"/>
    </location>
</feature>
<protein>
    <submittedName>
        <fullName evidence="2">Uncharacterized protein</fullName>
    </submittedName>
</protein>
<reference evidence="2" key="1">
    <citation type="journal article" date="2020" name="Stud. Mycol.">
        <title>101 Dothideomycetes genomes: a test case for predicting lifestyles and emergence of pathogens.</title>
        <authorList>
            <person name="Haridas S."/>
            <person name="Albert R."/>
            <person name="Binder M."/>
            <person name="Bloem J."/>
            <person name="Labutti K."/>
            <person name="Salamov A."/>
            <person name="Andreopoulos B."/>
            <person name="Baker S."/>
            <person name="Barry K."/>
            <person name="Bills G."/>
            <person name="Bluhm B."/>
            <person name="Cannon C."/>
            <person name="Castanera R."/>
            <person name="Culley D."/>
            <person name="Daum C."/>
            <person name="Ezra D."/>
            <person name="Gonzalez J."/>
            <person name="Henrissat B."/>
            <person name="Kuo A."/>
            <person name="Liang C."/>
            <person name="Lipzen A."/>
            <person name="Lutzoni F."/>
            <person name="Magnuson J."/>
            <person name="Mondo S."/>
            <person name="Nolan M."/>
            <person name="Ohm R."/>
            <person name="Pangilinan J."/>
            <person name="Park H.-J."/>
            <person name="Ramirez L."/>
            <person name="Alfaro M."/>
            <person name="Sun H."/>
            <person name="Tritt A."/>
            <person name="Yoshinaga Y."/>
            <person name="Zwiers L.-H."/>
            <person name="Turgeon B."/>
            <person name="Goodwin S."/>
            <person name="Spatafora J."/>
            <person name="Crous P."/>
            <person name="Grigoriev I."/>
        </authorList>
    </citation>
    <scope>NUCLEOTIDE SEQUENCE</scope>
    <source>
        <strain evidence="2">CBS 690.94</strain>
    </source>
</reference>
<feature type="region of interest" description="Disordered" evidence="1">
    <location>
        <begin position="279"/>
        <end position="328"/>
    </location>
</feature>
<evidence type="ECO:0000313" key="2">
    <source>
        <dbReference type="EMBL" id="KAF2447306.1"/>
    </source>
</evidence>
<dbReference type="OrthoDB" id="3909054at2759"/>
<keyword evidence="3" id="KW-1185">Reference proteome</keyword>
<dbReference type="Proteomes" id="UP000799764">
    <property type="component" value="Unassembled WGS sequence"/>
</dbReference>
<organism evidence="2 3">
    <name type="scientific">Karstenula rhodostoma CBS 690.94</name>
    <dbReference type="NCBI Taxonomy" id="1392251"/>
    <lineage>
        <taxon>Eukaryota</taxon>
        <taxon>Fungi</taxon>
        <taxon>Dikarya</taxon>
        <taxon>Ascomycota</taxon>
        <taxon>Pezizomycotina</taxon>
        <taxon>Dothideomycetes</taxon>
        <taxon>Pleosporomycetidae</taxon>
        <taxon>Pleosporales</taxon>
        <taxon>Massarineae</taxon>
        <taxon>Didymosphaeriaceae</taxon>
        <taxon>Karstenula</taxon>
    </lineage>
</organism>
<proteinExistence type="predicted"/>
<gene>
    <name evidence="2" type="ORF">P171DRAFT_409895</name>
</gene>
<name>A0A9P4UEC9_9PLEO</name>
<sequence length="417" mass="45244">MHKRHSSSSSRPRSPRPGTYRKRSNSFPISEALGCSTPEAELILAEGRAAVRSRLAGRQRGRSRRSDNNAPFNPKDHVAYLAQRSALSETADRHSLSPPGPNPPRHVRIPSDATDRSTSTIVAPNQQAVQEAPNDTTQAAGPLGDYSAQLAKFIQSQLNSIPAYTSGDSSISPRSCPDLTFARSVSPAKSPTRMAMKRPINAPSLIRIPSIRAPARSAFSEWSSTDEETDDEAAPLPDTYVAQLASKAESYTPSLLRYYEQPNDSTFLFTTTPLANDEHAPHTGKAFSFPPIPSPSQTQAERSSTRDEDYPSSDSKLSLLSSSSAPSLSSISPGSYFENKMPLSQVSGFKNRLLAAVTPPPGKVIPAISPFEEDGLADVHDILVQSQRSVLVDGMSFDMVRDFAAPNEGMRRYQTQC</sequence>
<dbReference type="EMBL" id="MU001497">
    <property type="protein sequence ID" value="KAF2447306.1"/>
    <property type="molecule type" value="Genomic_DNA"/>
</dbReference>
<comment type="caution">
    <text evidence="2">The sequence shown here is derived from an EMBL/GenBank/DDBJ whole genome shotgun (WGS) entry which is preliminary data.</text>
</comment>
<evidence type="ECO:0000313" key="3">
    <source>
        <dbReference type="Proteomes" id="UP000799764"/>
    </source>
</evidence>
<accession>A0A9P4UEC9</accession>